<dbReference type="EMBL" id="KP136319">
    <property type="protein sequence ID" value="AJF97640.1"/>
    <property type="molecule type" value="Genomic_DNA"/>
</dbReference>
<evidence type="ECO:0000256" key="1">
    <source>
        <dbReference type="SAM" id="MobiDB-lite"/>
    </source>
</evidence>
<reference evidence="2 3" key="1">
    <citation type="journal article" date="2015" name="Parasitol. Res.">
        <title>Viruses in close associations with free-living amoebae.</title>
        <authorList>
            <person name="Scheid P."/>
        </authorList>
    </citation>
    <scope>NUCLEOTIDE SEQUENCE [LARGE SCALE GENOMIC DNA]</scope>
    <source>
        <strain evidence="2">KlaHel</strain>
    </source>
</reference>
<name>A0A0B5J740_9VIRU</name>
<evidence type="ECO:0000313" key="2">
    <source>
        <dbReference type="EMBL" id="AJF97640.1"/>
    </source>
</evidence>
<evidence type="ECO:0000313" key="3">
    <source>
        <dbReference type="Proteomes" id="UP000202511"/>
    </source>
</evidence>
<accession>A0A0B5J740</accession>
<dbReference type="GeneID" id="23462557"/>
<sequence length="193" mass="21278">MAPLGWATLPFLCIALADVDTADRQRRGRRQVFFEENNKPNEKNVFLLQEKKKGCHVGHGSLHCRRPCPQKKEPGIFDHSPPLLSCRVPSSFLAIFCRGGRLASPCGPARQGGPAMLIFFEEKKVDDHPCHFGPVRGRDSPTPFHQEKKKGAPKNGRRPAASAATARLPLVFFLAGRTCSGDNFFIGRAGECD</sequence>
<dbReference type="KEGG" id="vg:23462557"/>
<proteinExistence type="predicted"/>
<dbReference type="Proteomes" id="UP000202511">
    <property type="component" value="Segment"/>
</dbReference>
<protein>
    <submittedName>
        <fullName evidence="2">Uncharacterized protein</fullName>
    </submittedName>
</protein>
<feature type="region of interest" description="Disordered" evidence="1">
    <location>
        <begin position="133"/>
        <end position="160"/>
    </location>
</feature>
<dbReference type="RefSeq" id="YP_009119875.1">
    <property type="nucleotide sequence ID" value="NC_026440.1"/>
</dbReference>
<organism evidence="2 3">
    <name type="scientific">Pandoravirus inopinatum</name>
    <dbReference type="NCBI Taxonomy" id="1605721"/>
    <lineage>
        <taxon>Viruses</taxon>
        <taxon>Pandoravirus</taxon>
    </lineage>
</organism>